<sequence length="57" mass="6196">MKKTAADYQTKFTYVEISIEELKVKAASLQAIMRAAADRATLQDVSVTTGSSLIAME</sequence>
<dbReference type="EMBL" id="BLXZ01000004">
    <property type="protein sequence ID" value="GFO68582.1"/>
    <property type="molecule type" value="Genomic_DNA"/>
</dbReference>
<proteinExistence type="predicted"/>
<protein>
    <submittedName>
        <fullName evidence="1">Uncharacterized protein</fullName>
    </submittedName>
</protein>
<dbReference type="AlphaFoldDB" id="A0A6V8N7P3"/>
<reference evidence="2" key="1">
    <citation type="submission" date="2020-06" db="EMBL/GenBank/DDBJ databases">
        <title>Draft genomic sequecing of Geomonas sp. Red745.</title>
        <authorList>
            <person name="Itoh H."/>
            <person name="Xu Z.X."/>
            <person name="Ushijima N."/>
            <person name="Masuda Y."/>
            <person name="Shiratori Y."/>
            <person name="Senoo K."/>
        </authorList>
    </citation>
    <scope>NUCLEOTIDE SEQUENCE [LARGE SCALE GENOMIC DNA]</scope>
    <source>
        <strain evidence="2">Red745</strain>
    </source>
</reference>
<accession>A0A6V8N7P3</accession>
<dbReference type="Proteomes" id="UP000587586">
    <property type="component" value="Unassembled WGS sequence"/>
</dbReference>
<evidence type="ECO:0000313" key="2">
    <source>
        <dbReference type="Proteomes" id="UP000587586"/>
    </source>
</evidence>
<gene>
    <name evidence="1" type="ORF">GMLC_21610</name>
</gene>
<comment type="caution">
    <text evidence="1">The sequence shown here is derived from an EMBL/GenBank/DDBJ whole genome shotgun (WGS) entry which is preliminary data.</text>
</comment>
<evidence type="ECO:0000313" key="1">
    <source>
        <dbReference type="EMBL" id="GFO68582.1"/>
    </source>
</evidence>
<organism evidence="1 2">
    <name type="scientific">Geomonas limicola</name>
    <dbReference type="NCBI Taxonomy" id="2740186"/>
    <lineage>
        <taxon>Bacteria</taxon>
        <taxon>Pseudomonadati</taxon>
        <taxon>Thermodesulfobacteriota</taxon>
        <taxon>Desulfuromonadia</taxon>
        <taxon>Geobacterales</taxon>
        <taxon>Geobacteraceae</taxon>
        <taxon>Geomonas</taxon>
    </lineage>
</organism>
<name>A0A6V8N7P3_9BACT</name>
<keyword evidence="2" id="KW-1185">Reference proteome</keyword>
<dbReference type="RefSeq" id="WP_183361132.1">
    <property type="nucleotide sequence ID" value="NZ_BLXZ01000004.1"/>
</dbReference>